<evidence type="ECO:0000313" key="3">
    <source>
        <dbReference type="EMBL" id="GAA0183137.1"/>
    </source>
</evidence>
<protein>
    <recommendedName>
        <fullName evidence="2">Retroviral polymerase SH3-like domain-containing protein</fullName>
    </recommendedName>
</protein>
<feature type="domain" description="Retroviral polymerase SH3-like" evidence="2">
    <location>
        <begin position="79"/>
        <end position="121"/>
    </location>
</feature>
<reference evidence="3 4" key="1">
    <citation type="submission" date="2024-01" db="EMBL/GenBank/DDBJ databases">
        <title>The complete chloroplast genome sequence of Lithospermum erythrorhizon: insights into the phylogenetic relationship among Boraginaceae species and the maternal lineages of purple gromwells.</title>
        <authorList>
            <person name="Okada T."/>
            <person name="Watanabe K."/>
        </authorList>
    </citation>
    <scope>NUCLEOTIDE SEQUENCE [LARGE SCALE GENOMIC DNA]</scope>
</reference>
<organism evidence="3 4">
    <name type="scientific">Lithospermum erythrorhizon</name>
    <name type="common">Purple gromwell</name>
    <name type="synonym">Lithospermum officinale var. erythrorhizon</name>
    <dbReference type="NCBI Taxonomy" id="34254"/>
    <lineage>
        <taxon>Eukaryota</taxon>
        <taxon>Viridiplantae</taxon>
        <taxon>Streptophyta</taxon>
        <taxon>Embryophyta</taxon>
        <taxon>Tracheophyta</taxon>
        <taxon>Spermatophyta</taxon>
        <taxon>Magnoliopsida</taxon>
        <taxon>eudicotyledons</taxon>
        <taxon>Gunneridae</taxon>
        <taxon>Pentapetalae</taxon>
        <taxon>asterids</taxon>
        <taxon>lamiids</taxon>
        <taxon>Boraginales</taxon>
        <taxon>Boraginaceae</taxon>
        <taxon>Boraginoideae</taxon>
        <taxon>Lithospermeae</taxon>
        <taxon>Lithospermum</taxon>
    </lineage>
</organism>
<dbReference type="AlphaFoldDB" id="A0AAV3RS96"/>
<dbReference type="SUPFAM" id="SSF53098">
    <property type="entry name" value="Ribonuclease H-like"/>
    <property type="match status" value="1"/>
</dbReference>
<keyword evidence="4" id="KW-1185">Reference proteome</keyword>
<dbReference type="Proteomes" id="UP001454036">
    <property type="component" value="Unassembled WGS sequence"/>
</dbReference>
<evidence type="ECO:0000256" key="1">
    <source>
        <dbReference type="SAM" id="MobiDB-lite"/>
    </source>
</evidence>
<dbReference type="EMBL" id="BAABME010011034">
    <property type="protein sequence ID" value="GAA0183137.1"/>
    <property type="molecule type" value="Genomic_DNA"/>
</dbReference>
<gene>
    <name evidence="3" type="ORF">LIER_30605</name>
</gene>
<dbReference type="Pfam" id="PF25597">
    <property type="entry name" value="SH3_retrovirus"/>
    <property type="match status" value="1"/>
</dbReference>
<sequence length="276" mass="30282">MGKPLSWIFDTGVTVHATGTLDCLVDQFDEGILFQTSCVGTPQQNGRVEQKHRHILNVARPLMFQGHLPTEFWGECVLDKFASRSRKCIFVGYPLDKKGWTMFDLETREYFVSRMLPFMNMNFRALYLEPVVGLVKLAGASVEPASSALDGAASPPLDGASSSPVEGAPSEASTPPAEAILKGLLISLGVSSAAVPVYSDNQSALRLAHNSVFHERSKHIEMDCHFVRDAIQDGTIVASHVSTTSQLANFFTKPLGKQRFEFLLRKLCICDLHAPT</sequence>
<dbReference type="InterPro" id="IPR057670">
    <property type="entry name" value="SH3_retrovirus"/>
</dbReference>
<dbReference type="InterPro" id="IPR036397">
    <property type="entry name" value="RNaseH_sf"/>
</dbReference>
<dbReference type="CDD" id="cd09272">
    <property type="entry name" value="RNase_HI_RT_Ty1"/>
    <property type="match status" value="1"/>
</dbReference>
<proteinExistence type="predicted"/>
<evidence type="ECO:0000259" key="2">
    <source>
        <dbReference type="Pfam" id="PF25597"/>
    </source>
</evidence>
<name>A0AAV3RS96_LITER</name>
<feature type="region of interest" description="Disordered" evidence="1">
    <location>
        <begin position="148"/>
        <end position="174"/>
    </location>
</feature>
<accession>A0AAV3RS96</accession>
<dbReference type="GO" id="GO:0003676">
    <property type="term" value="F:nucleic acid binding"/>
    <property type="evidence" value="ECO:0007669"/>
    <property type="project" value="InterPro"/>
</dbReference>
<dbReference type="InterPro" id="IPR012337">
    <property type="entry name" value="RNaseH-like_sf"/>
</dbReference>
<dbReference type="PANTHER" id="PTHR42648:SF31">
    <property type="entry name" value="RNA-DIRECTED DNA POLYMERASE"/>
    <property type="match status" value="1"/>
</dbReference>
<dbReference type="PANTHER" id="PTHR42648">
    <property type="entry name" value="TRANSPOSASE, PUTATIVE-RELATED"/>
    <property type="match status" value="1"/>
</dbReference>
<dbReference type="Gene3D" id="3.30.420.10">
    <property type="entry name" value="Ribonuclease H-like superfamily/Ribonuclease H"/>
    <property type="match status" value="1"/>
</dbReference>
<evidence type="ECO:0000313" key="4">
    <source>
        <dbReference type="Proteomes" id="UP001454036"/>
    </source>
</evidence>
<comment type="caution">
    <text evidence="3">The sequence shown here is derived from an EMBL/GenBank/DDBJ whole genome shotgun (WGS) entry which is preliminary data.</text>
</comment>
<dbReference type="InterPro" id="IPR039537">
    <property type="entry name" value="Retrotran_Ty1/copia-like"/>
</dbReference>